<protein>
    <recommendedName>
        <fullName evidence="3">F-box protein</fullName>
    </recommendedName>
</protein>
<reference evidence="1 2" key="3">
    <citation type="submission" date="2019-11" db="EMBL/GenBank/DDBJ databases">
        <title>A de novo genome assembly of a pear dwarfing rootstock.</title>
        <authorList>
            <person name="Wang F."/>
            <person name="Wang J."/>
            <person name="Li S."/>
            <person name="Zhang Y."/>
            <person name="Fang M."/>
            <person name="Ma L."/>
            <person name="Zhao Y."/>
            <person name="Jiang S."/>
        </authorList>
    </citation>
    <scope>NUCLEOTIDE SEQUENCE [LARGE SCALE GENOMIC DNA]</scope>
    <source>
        <strain evidence="1">S2</strain>
        <tissue evidence="1">Leaf</tissue>
    </source>
</reference>
<reference evidence="1 2" key="1">
    <citation type="submission" date="2019-09" db="EMBL/GenBank/DDBJ databases">
        <authorList>
            <person name="Ou C."/>
        </authorList>
    </citation>
    <scope>NUCLEOTIDE SEQUENCE [LARGE SCALE GENOMIC DNA]</scope>
    <source>
        <strain evidence="1">S2</strain>
        <tissue evidence="1">Leaf</tissue>
    </source>
</reference>
<dbReference type="OrthoDB" id="1865546at2759"/>
<evidence type="ECO:0000313" key="2">
    <source>
        <dbReference type="Proteomes" id="UP000327157"/>
    </source>
</evidence>
<organism evidence="1 2">
    <name type="scientific">Pyrus ussuriensis x Pyrus communis</name>
    <dbReference type="NCBI Taxonomy" id="2448454"/>
    <lineage>
        <taxon>Eukaryota</taxon>
        <taxon>Viridiplantae</taxon>
        <taxon>Streptophyta</taxon>
        <taxon>Embryophyta</taxon>
        <taxon>Tracheophyta</taxon>
        <taxon>Spermatophyta</taxon>
        <taxon>Magnoliopsida</taxon>
        <taxon>eudicotyledons</taxon>
        <taxon>Gunneridae</taxon>
        <taxon>Pentapetalae</taxon>
        <taxon>rosids</taxon>
        <taxon>fabids</taxon>
        <taxon>Rosales</taxon>
        <taxon>Rosaceae</taxon>
        <taxon>Amygdaloideae</taxon>
        <taxon>Maleae</taxon>
        <taxon>Pyrus</taxon>
    </lineage>
</organism>
<dbReference type="Proteomes" id="UP000327157">
    <property type="component" value="Chromosome 1"/>
</dbReference>
<comment type="caution">
    <text evidence="1">The sequence shown here is derived from an EMBL/GenBank/DDBJ whole genome shotgun (WGS) entry which is preliminary data.</text>
</comment>
<evidence type="ECO:0000313" key="1">
    <source>
        <dbReference type="EMBL" id="KAB2597111.1"/>
    </source>
</evidence>
<name>A0A5N5F4S0_9ROSA</name>
<gene>
    <name evidence="1" type="ORF">D8674_000031</name>
</gene>
<dbReference type="EMBL" id="SMOL01000768">
    <property type="protein sequence ID" value="KAB2597111.1"/>
    <property type="molecule type" value="Genomic_DNA"/>
</dbReference>
<reference evidence="2" key="2">
    <citation type="submission" date="2019-10" db="EMBL/GenBank/DDBJ databases">
        <title>A de novo genome assembly of a pear dwarfing rootstock.</title>
        <authorList>
            <person name="Wang F."/>
            <person name="Wang J."/>
            <person name="Li S."/>
            <person name="Zhang Y."/>
            <person name="Fang M."/>
            <person name="Ma L."/>
            <person name="Zhao Y."/>
            <person name="Jiang S."/>
        </authorList>
    </citation>
    <scope>NUCLEOTIDE SEQUENCE [LARGE SCALE GENOMIC DNA]</scope>
</reference>
<keyword evidence="2" id="KW-1185">Reference proteome</keyword>
<sequence>MMKKWCTISSSMQFVFDDILLKILIIVSSCSLKDLFLANMVSKKFKEIAEEPRIYQHINITDFETSQTSSIATSSAATSRPSTCWGCNTSSETIRKKPELSGLRVQSPKTIK</sequence>
<dbReference type="AlphaFoldDB" id="A0A5N5F4S0"/>
<accession>A0A5N5F4S0</accession>
<proteinExistence type="predicted"/>
<evidence type="ECO:0008006" key="3">
    <source>
        <dbReference type="Google" id="ProtNLM"/>
    </source>
</evidence>